<dbReference type="Gene3D" id="3.40.30.10">
    <property type="entry name" value="Glutaredoxin"/>
    <property type="match status" value="1"/>
</dbReference>
<reference evidence="9 10" key="1">
    <citation type="submission" date="2011-11" db="EMBL/GenBank/DDBJ databases">
        <title>The Genome Sequence of Dialister succinatiphilus YIT 11850.</title>
        <authorList>
            <consortium name="The Broad Institute Genome Sequencing Platform"/>
            <person name="Earl A."/>
            <person name="Ward D."/>
            <person name="Feldgarden M."/>
            <person name="Gevers D."/>
            <person name="Morotomi M."/>
            <person name="Young S.K."/>
            <person name="Zeng Q."/>
            <person name="Gargeya S."/>
            <person name="Fitzgerald M."/>
            <person name="Haas B."/>
            <person name="Abouelleil A."/>
            <person name="Alvarado L."/>
            <person name="Arachchi H.M."/>
            <person name="Berlin A."/>
            <person name="Brown A."/>
            <person name="Chapman S.B."/>
            <person name="Dunbar C."/>
            <person name="Gearin G."/>
            <person name="Goldberg J."/>
            <person name="Griggs A."/>
            <person name="Gujja S."/>
            <person name="Heiman D."/>
            <person name="Howarth C."/>
            <person name="Lui A."/>
            <person name="MacDonald P.J.P."/>
            <person name="Montmayeur A."/>
            <person name="Murphy C."/>
            <person name="Neiman D."/>
            <person name="Pearson M."/>
            <person name="Priest M."/>
            <person name="Roberts A."/>
            <person name="Saif S."/>
            <person name="Shea T."/>
            <person name="Sisk P."/>
            <person name="Stolte C."/>
            <person name="Sykes S."/>
            <person name="Wortman J."/>
            <person name="Nusbaum C."/>
            <person name="Birren B."/>
        </authorList>
    </citation>
    <scope>NUCLEOTIDE SEQUENCE [LARGE SCALE GENOMIC DNA]</scope>
    <source>
        <strain evidence="9 10">YIT 11850</strain>
    </source>
</reference>
<comment type="caution">
    <text evidence="9">The sequence shown here is derived from an EMBL/GenBank/DDBJ whole genome shotgun (WGS) entry which is preliminary data.</text>
</comment>
<feature type="domain" description="Thioredoxin" evidence="8">
    <location>
        <begin position="1"/>
        <end position="107"/>
    </location>
</feature>
<keyword evidence="3" id="KW-0249">Electron transport</keyword>
<dbReference type="Proteomes" id="UP000003277">
    <property type="component" value="Unassembled WGS sequence"/>
</dbReference>
<gene>
    <name evidence="9" type="ORF">HMPREF9453_00696</name>
</gene>
<keyword evidence="10" id="KW-1185">Reference proteome</keyword>
<evidence type="ECO:0000256" key="4">
    <source>
        <dbReference type="ARBA" id="ARBA00023157"/>
    </source>
</evidence>
<sequence length="107" mass="12323">MITEIRNDADLDKEFIDKKGFVLLELGASWCRPCQVMAPAFKGVEEEFKGEVRLCHIDVDEAEDLAARFAPEGIPTFIFYKDGKELGRIIGYRQKNKFFEDIAKMMK</sequence>
<organism evidence="9 10">
    <name type="scientific">Dialister succinatiphilus YIT 11850</name>
    <dbReference type="NCBI Taxonomy" id="742743"/>
    <lineage>
        <taxon>Bacteria</taxon>
        <taxon>Bacillati</taxon>
        <taxon>Bacillota</taxon>
        <taxon>Negativicutes</taxon>
        <taxon>Veillonellales</taxon>
        <taxon>Veillonellaceae</taxon>
        <taxon>Dialister</taxon>
    </lineage>
</organism>
<dbReference type="GO" id="GO:0015035">
    <property type="term" value="F:protein-disulfide reductase activity"/>
    <property type="evidence" value="ECO:0007669"/>
    <property type="project" value="InterPro"/>
</dbReference>
<dbReference type="GO" id="GO:0005737">
    <property type="term" value="C:cytoplasm"/>
    <property type="evidence" value="ECO:0007669"/>
    <property type="project" value="TreeGrafter"/>
</dbReference>
<protein>
    <recommendedName>
        <fullName evidence="6">Thioredoxin</fullName>
    </recommendedName>
</protein>
<keyword evidence="2" id="KW-0813">Transport</keyword>
<dbReference type="Pfam" id="PF00085">
    <property type="entry name" value="Thioredoxin"/>
    <property type="match status" value="1"/>
</dbReference>
<dbReference type="PANTHER" id="PTHR45663">
    <property type="entry name" value="GEO12009P1"/>
    <property type="match status" value="1"/>
</dbReference>
<dbReference type="PIRSF" id="PIRSF000077">
    <property type="entry name" value="Thioredoxin"/>
    <property type="match status" value="1"/>
</dbReference>
<evidence type="ECO:0000256" key="3">
    <source>
        <dbReference type="ARBA" id="ARBA00022982"/>
    </source>
</evidence>
<feature type="disulfide bond" description="Redox-active" evidence="7">
    <location>
        <begin position="31"/>
        <end position="34"/>
    </location>
</feature>
<dbReference type="STRING" id="742743.HMPREF9453_00696"/>
<evidence type="ECO:0000259" key="8">
    <source>
        <dbReference type="PROSITE" id="PS51352"/>
    </source>
</evidence>
<proteinExistence type="inferred from homology"/>
<accession>H1CZL5</accession>
<dbReference type="EMBL" id="ADLT01000017">
    <property type="protein sequence ID" value="EHO63271.1"/>
    <property type="molecule type" value="Genomic_DNA"/>
</dbReference>
<dbReference type="InterPro" id="IPR005746">
    <property type="entry name" value="Thioredoxin"/>
</dbReference>
<keyword evidence="5 7" id="KW-0676">Redox-active center</keyword>
<dbReference type="PATRIC" id="fig|742743.3.peg.705"/>
<dbReference type="InterPro" id="IPR013766">
    <property type="entry name" value="Thioredoxin_domain"/>
</dbReference>
<evidence type="ECO:0000313" key="10">
    <source>
        <dbReference type="Proteomes" id="UP000003277"/>
    </source>
</evidence>
<keyword evidence="4 7" id="KW-1015">Disulfide bond</keyword>
<dbReference type="PANTHER" id="PTHR45663:SF11">
    <property type="entry name" value="GEO12009P1"/>
    <property type="match status" value="1"/>
</dbReference>
<evidence type="ECO:0000256" key="7">
    <source>
        <dbReference type="PIRSR" id="PIRSR000077-4"/>
    </source>
</evidence>
<name>H1CZL5_9FIRM</name>
<evidence type="ECO:0000256" key="2">
    <source>
        <dbReference type="ARBA" id="ARBA00022448"/>
    </source>
</evidence>
<dbReference type="CDD" id="cd02947">
    <property type="entry name" value="TRX_family"/>
    <property type="match status" value="1"/>
</dbReference>
<dbReference type="RefSeq" id="WP_008859200.1">
    <property type="nucleotide sequence ID" value="NZ_JH591187.1"/>
</dbReference>
<dbReference type="eggNOG" id="COG3118">
    <property type="taxonomic scope" value="Bacteria"/>
</dbReference>
<evidence type="ECO:0000256" key="6">
    <source>
        <dbReference type="PIRNR" id="PIRNR000077"/>
    </source>
</evidence>
<dbReference type="AlphaFoldDB" id="H1CZL5"/>
<comment type="similarity">
    <text evidence="1 6">Belongs to the thioredoxin family.</text>
</comment>
<dbReference type="HOGENOM" id="CLU_090389_10_3_9"/>
<dbReference type="OrthoDB" id="9790390at2"/>
<evidence type="ECO:0000313" key="9">
    <source>
        <dbReference type="EMBL" id="EHO63271.1"/>
    </source>
</evidence>
<evidence type="ECO:0000256" key="1">
    <source>
        <dbReference type="ARBA" id="ARBA00008987"/>
    </source>
</evidence>
<evidence type="ECO:0000256" key="5">
    <source>
        <dbReference type="ARBA" id="ARBA00023284"/>
    </source>
</evidence>
<dbReference type="SUPFAM" id="SSF52833">
    <property type="entry name" value="Thioredoxin-like"/>
    <property type="match status" value="1"/>
</dbReference>
<dbReference type="InterPro" id="IPR036249">
    <property type="entry name" value="Thioredoxin-like_sf"/>
</dbReference>
<dbReference type="PROSITE" id="PS51352">
    <property type="entry name" value="THIOREDOXIN_2"/>
    <property type="match status" value="1"/>
</dbReference>